<evidence type="ECO:0000313" key="1">
    <source>
        <dbReference type="EMBL" id="CAA9584504.1"/>
    </source>
</evidence>
<sequence length="185" mass="20229">MERVDLSVQNMAPTALQQEAMWTSLPDSPVGAAVDDLVTGNDPLKHGANDGVALTRPRPLLDPLTDNEAYCLPTRRLSGSVDRRSVDSFGDRLPDFFGHLEPTGYRYLDLSSPLLRGLAARPPTRKVRDLGDAAPIGFGKKRADVEVPHRSTLFTKPVSLARTNKQPNLAIVSTPVPGRVRLDHF</sequence>
<accession>A0A6J4VSY1</accession>
<reference evidence="1" key="1">
    <citation type="submission" date="2020-02" db="EMBL/GenBank/DDBJ databases">
        <authorList>
            <person name="Meier V. D."/>
        </authorList>
    </citation>
    <scope>NUCLEOTIDE SEQUENCE</scope>
    <source>
        <strain evidence="1">AVDCRST_MAG19</strain>
    </source>
</reference>
<protein>
    <submittedName>
        <fullName evidence="1">Uncharacterized protein</fullName>
    </submittedName>
</protein>
<dbReference type="AlphaFoldDB" id="A0A6J4VSY1"/>
<organism evidence="1">
    <name type="scientific">uncultured Thermomicrobiales bacterium</name>
    <dbReference type="NCBI Taxonomy" id="1645740"/>
    <lineage>
        <taxon>Bacteria</taxon>
        <taxon>Pseudomonadati</taxon>
        <taxon>Thermomicrobiota</taxon>
        <taxon>Thermomicrobia</taxon>
        <taxon>Thermomicrobiales</taxon>
        <taxon>environmental samples</taxon>
    </lineage>
</organism>
<proteinExistence type="predicted"/>
<gene>
    <name evidence="1" type="ORF">AVDCRST_MAG19-4737</name>
</gene>
<dbReference type="EMBL" id="CADCWL010000247">
    <property type="protein sequence ID" value="CAA9584504.1"/>
    <property type="molecule type" value="Genomic_DNA"/>
</dbReference>
<name>A0A6J4VSY1_9BACT</name>